<comment type="caution">
    <text evidence="1">The sequence shown here is derived from an EMBL/GenBank/DDBJ whole genome shotgun (WGS) entry which is preliminary data.</text>
</comment>
<name>A0ABV3VT34_9BACI</name>
<evidence type="ECO:0000313" key="2">
    <source>
        <dbReference type="Proteomes" id="UP001558534"/>
    </source>
</evidence>
<proteinExistence type="predicted"/>
<protein>
    <submittedName>
        <fullName evidence="1">Uncharacterized protein</fullName>
    </submittedName>
</protein>
<dbReference type="Proteomes" id="UP001558534">
    <property type="component" value="Unassembled WGS sequence"/>
</dbReference>
<gene>
    <name evidence="1" type="ORF">AB1300_02755</name>
</gene>
<organism evidence="1 2">
    <name type="scientific">Lysinibacillus xylanilyticus</name>
    <dbReference type="NCBI Taxonomy" id="582475"/>
    <lineage>
        <taxon>Bacteria</taxon>
        <taxon>Bacillati</taxon>
        <taxon>Bacillota</taxon>
        <taxon>Bacilli</taxon>
        <taxon>Bacillales</taxon>
        <taxon>Bacillaceae</taxon>
        <taxon>Lysinibacillus</taxon>
    </lineage>
</organism>
<keyword evidence="2" id="KW-1185">Reference proteome</keyword>
<dbReference type="EMBL" id="JBFRHK010000001">
    <property type="protein sequence ID" value="MEX3744050.1"/>
    <property type="molecule type" value="Genomic_DNA"/>
</dbReference>
<dbReference type="RefSeq" id="WP_368635065.1">
    <property type="nucleotide sequence ID" value="NZ_JBFRHK010000001.1"/>
</dbReference>
<accession>A0ABV3VT34</accession>
<sequence length="312" mass="36777">MQVKQYNHKLIQKALKRYKYNDDINQEKANEDFFYRYSFFTKGKKIKKDLNNLYIVLEGAPNCNHIAAKNLLFQGNDECWKFFERTAHFFAYGYEGGSFPFIDPIGPLLNYALYVERIDLIELLLTKAAADLERDEYKNNKEYIKQRVYPSTYLIHFLIEKLGILNPVKDKVMQYGDGLGIYERIVDEWDHQFNEIDDEYWDSLCEYHLNGIGVTGTKWKDEELIDFGLVPIELINLFKVRKKLGLDVPVIKHELFSTPMAVYPTIPTGYSSDLDVKFQLVERTMKDAKIYTFEEIVEQLKEEHGENADLFY</sequence>
<evidence type="ECO:0000313" key="1">
    <source>
        <dbReference type="EMBL" id="MEX3744050.1"/>
    </source>
</evidence>
<reference evidence="1 2" key="1">
    <citation type="submission" date="2024-07" db="EMBL/GenBank/DDBJ databases">
        <title>Characterization of a bacterium isolated from hydrolysated instant sea cucumber by whole-genome sequencing and metabolomics.</title>
        <authorList>
            <person name="Luo X."/>
            <person name="Zhang Z."/>
            <person name="Zheng Z."/>
            <person name="Zhang W."/>
            <person name="Ming T."/>
            <person name="Jiao L."/>
            <person name="Su X."/>
            <person name="Kong F."/>
            <person name="Xu J."/>
        </authorList>
    </citation>
    <scope>NUCLEOTIDE SEQUENCE [LARGE SCALE GENOMIC DNA]</scope>
    <source>
        <strain evidence="1 2">XL-2024</strain>
    </source>
</reference>